<reference evidence="10" key="1">
    <citation type="journal article" date="2019" name="Int. J. Syst. Evol. Microbiol.">
        <title>The Global Catalogue of Microorganisms (GCM) 10K type strain sequencing project: providing services to taxonomists for standard genome sequencing and annotation.</title>
        <authorList>
            <consortium name="The Broad Institute Genomics Platform"/>
            <consortium name="The Broad Institute Genome Sequencing Center for Infectious Disease"/>
            <person name="Wu L."/>
            <person name="Ma J."/>
        </authorList>
    </citation>
    <scope>NUCLEOTIDE SEQUENCE [LARGE SCALE GENOMIC DNA]</scope>
    <source>
        <strain evidence="10">CCUG 60214</strain>
    </source>
</reference>
<dbReference type="PROSITE" id="PS51892">
    <property type="entry name" value="SUBTILASE"/>
    <property type="match status" value="1"/>
</dbReference>
<evidence type="ECO:0000256" key="1">
    <source>
        <dbReference type="ARBA" id="ARBA00011073"/>
    </source>
</evidence>
<evidence type="ECO:0000256" key="6">
    <source>
        <dbReference type="RuleBase" id="RU003355"/>
    </source>
</evidence>
<dbReference type="Proteomes" id="UP001597168">
    <property type="component" value="Unassembled WGS sequence"/>
</dbReference>
<protein>
    <submittedName>
        <fullName evidence="9">S8 family serine peptidase</fullName>
    </submittedName>
</protein>
<comment type="similarity">
    <text evidence="1 5 6">Belongs to the peptidase S8 family.</text>
</comment>
<comment type="caution">
    <text evidence="9">The sequence shown here is derived from an EMBL/GenBank/DDBJ whole genome shotgun (WGS) entry which is preliminary data.</text>
</comment>
<dbReference type="Gene3D" id="3.40.50.200">
    <property type="entry name" value="Peptidase S8/S53 domain"/>
    <property type="match status" value="1"/>
</dbReference>
<evidence type="ECO:0000259" key="8">
    <source>
        <dbReference type="Pfam" id="PF00082"/>
    </source>
</evidence>
<dbReference type="InterPro" id="IPR023828">
    <property type="entry name" value="Peptidase_S8_Ser-AS"/>
</dbReference>
<evidence type="ECO:0000256" key="7">
    <source>
        <dbReference type="SAM" id="SignalP"/>
    </source>
</evidence>
<dbReference type="Pfam" id="PF00082">
    <property type="entry name" value="Peptidase_S8"/>
    <property type="match status" value="1"/>
</dbReference>
<feature type="domain" description="Peptidase S8/S53" evidence="8">
    <location>
        <begin position="209"/>
        <end position="467"/>
    </location>
</feature>
<keyword evidence="3 5" id="KW-0378">Hydrolase</keyword>
<dbReference type="InterPro" id="IPR015500">
    <property type="entry name" value="Peptidase_S8_subtilisin-rel"/>
</dbReference>
<dbReference type="PROSITE" id="PS00136">
    <property type="entry name" value="SUBTILASE_ASP"/>
    <property type="match status" value="1"/>
</dbReference>
<dbReference type="Gene3D" id="2.60.40.10">
    <property type="entry name" value="Immunoglobulins"/>
    <property type="match status" value="1"/>
</dbReference>
<dbReference type="EMBL" id="JBHTLK010000011">
    <property type="protein sequence ID" value="MFD1146320.1"/>
    <property type="molecule type" value="Genomic_DNA"/>
</dbReference>
<sequence>MTTRSRKRRAAWGAAVLAAGLATGTATGVATAAPDEPRRAGGAGVGPAVTLVTGDRVVLDGDTFGSFQAGPGRTGIGFQTFHRDGRLHVVPRDAVAALAADKLDLRLFDVTGLVESGYDDARRDTVPLIVTRHGDAQLTAAGTHVTRQLPAVRAVAATTAKAEAATAFRALVDDPSVAKVWLDGVRQPSLDRSTAQIGAPAAWQAGHTGKGVKVAVLDTGVDGAHPDLVGREVAERNFTEDPDTTDEVGHGTHVAATVASSGPKYRGVAPDAQILDGKVCVVNGCAESWILDGMQWAADQGADVVNLSLGGTDRPGLDPLEQAVNTLSESTGTLFVIAAGNSGRPGSVGSPGSADAALTVGAVNRDDSIAPFSSRGPRVGDGAVKPDVTAPGVGIVAAKSSAGRIGDPVGDAHVSISGTSMATPHVAGAAALLVQQHPEWTGAQVKATLMASAKINPALTAFDQGAGRVDLGKAITTTVTSEPATLAMGRQSWPHDDDTPVTKELTYRNSGTQPVTFPVSVDAKGPDGKPAPAGLFTVSPATVTVPAGGTATVTVTSDTRVSAVDGAFAGAVVGGDVVRTPVSVDREPESYDVTAEFIDADGKPTAEYSGVVMGVDNDVFEFLSGGGGAVTTRLPKGEYMVHADVFTGDPQDMRIAVLPRPSLTVAGNAKVTFDARTAKPVAVTAPDPAAKPILGDIGLTRRSGDRTIGFGVAFLDGFPAGATVGHVGPTLPDDQLSTMISAQFQRTPVTDTPETYRFSWVETGEVPTGFTRAPTRRELAEVRTRFGPAPDGNEFVHGGNAIGPDGNGGWSALFQVRPGGSAVDYVNTADLRWSWTLLQIRGEFDIVTSYTTPDRTYRPGTSVEERLNFPVVGPGLPVSRYDYLSRTGDEILVQVPVFNDSANNLGGSALASGRTALYREGELVGEVPEFGGNFPVPAGDAAYRAEIDHVRAPGISDFTTRVAGAWTFRSDTAPAEGSRKLPLTVVRFGPRLDADGGAPAGRLLRVPLTVEQQQGADNGRVRAVEVEVSFDDGKTWSAAPVVGGAALVRNADAPGGFASLRAKGGDSKGNTFEHTVIRAYRITG</sequence>
<dbReference type="InterPro" id="IPR023827">
    <property type="entry name" value="Peptidase_S8_Asp-AS"/>
</dbReference>
<dbReference type="PANTHER" id="PTHR43806">
    <property type="entry name" value="PEPTIDASE S8"/>
    <property type="match status" value="1"/>
</dbReference>
<feature type="active site" description="Charge relay system" evidence="5">
    <location>
        <position position="250"/>
    </location>
</feature>
<evidence type="ECO:0000256" key="3">
    <source>
        <dbReference type="ARBA" id="ARBA00022801"/>
    </source>
</evidence>
<evidence type="ECO:0000256" key="4">
    <source>
        <dbReference type="ARBA" id="ARBA00022825"/>
    </source>
</evidence>
<accession>A0ABW3QLB0</accession>
<feature type="active site" description="Charge relay system" evidence="5">
    <location>
        <position position="420"/>
    </location>
</feature>
<dbReference type="SUPFAM" id="SSF52743">
    <property type="entry name" value="Subtilisin-like"/>
    <property type="match status" value="1"/>
</dbReference>
<keyword evidence="7" id="KW-0732">Signal</keyword>
<dbReference type="InterPro" id="IPR050131">
    <property type="entry name" value="Peptidase_S8_subtilisin-like"/>
</dbReference>
<evidence type="ECO:0000256" key="5">
    <source>
        <dbReference type="PROSITE-ProRule" id="PRU01240"/>
    </source>
</evidence>
<feature type="chain" id="PRO_5046833175" evidence="7">
    <location>
        <begin position="33"/>
        <end position="1084"/>
    </location>
</feature>
<proteinExistence type="inferred from homology"/>
<gene>
    <name evidence="9" type="ORF">ACFQ3T_04215</name>
</gene>
<evidence type="ECO:0000313" key="10">
    <source>
        <dbReference type="Proteomes" id="UP001597168"/>
    </source>
</evidence>
<dbReference type="RefSeq" id="WP_380719944.1">
    <property type="nucleotide sequence ID" value="NZ_JBHTLK010000011.1"/>
</dbReference>
<dbReference type="InterPro" id="IPR036852">
    <property type="entry name" value="Peptidase_S8/S53_dom_sf"/>
</dbReference>
<keyword evidence="10" id="KW-1185">Reference proteome</keyword>
<feature type="active site" description="Charge relay system" evidence="5">
    <location>
        <position position="218"/>
    </location>
</feature>
<dbReference type="PROSITE" id="PS00138">
    <property type="entry name" value="SUBTILASE_SER"/>
    <property type="match status" value="1"/>
</dbReference>
<keyword evidence="4 5" id="KW-0720">Serine protease</keyword>
<dbReference type="InterPro" id="IPR000209">
    <property type="entry name" value="Peptidase_S8/S53_dom"/>
</dbReference>
<dbReference type="PRINTS" id="PR00723">
    <property type="entry name" value="SUBTILISIN"/>
</dbReference>
<feature type="signal peptide" evidence="7">
    <location>
        <begin position="1"/>
        <end position="32"/>
    </location>
</feature>
<dbReference type="PANTHER" id="PTHR43806:SF11">
    <property type="entry name" value="CEREVISIN-RELATED"/>
    <property type="match status" value="1"/>
</dbReference>
<keyword evidence="2 5" id="KW-0645">Protease</keyword>
<name>A0ABW3QLB0_9PSEU</name>
<organism evidence="9 10">
    <name type="scientific">Saccharothrix hoggarensis</name>
    <dbReference type="NCBI Taxonomy" id="913853"/>
    <lineage>
        <taxon>Bacteria</taxon>
        <taxon>Bacillati</taxon>
        <taxon>Actinomycetota</taxon>
        <taxon>Actinomycetes</taxon>
        <taxon>Pseudonocardiales</taxon>
        <taxon>Pseudonocardiaceae</taxon>
        <taxon>Saccharothrix</taxon>
    </lineage>
</organism>
<dbReference type="InterPro" id="IPR013783">
    <property type="entry name" value="Ig-like_fold"/>
</dbReference>
<evidence type="ECO:0000256" key="2">
    <source>
        <dbReference type="ARBA" id="ARBA00022670"/>
    </source>
</evidence>
<evidence type="ECO:0000313" key="9">
    <source>
        <dbReference type="EMBL" id="MFD1146320.1"/>
    </source>
</evidence>